<organism evidence="1 2">
    <name type="scientific">Saprolegnia parasitica (strain CBS 223.65)</name>
    <dbReference type="NCBI Taxonomy" id="695850"/>
    <lineage>
        <taxon>Eukaryota</taxon>
        <taxon>Sar</taxon>
        <taxon>Stramenopiles</taxon>
        <taxon>Oomycota</taxon>
        <taxon>Saprolegniomycetes</taxon>
        <taxon>Saprolegniales</taxon>
        <taxon>Saprolegniaceae</taxon>
        <taxon>Saprolegnia</taxon>
    </lineage>
</organism>
<dbReference type="RefSeq" id="XP_012213532.1">
    <property type="nucleotide sequence ID" value="XM_012358142.1"/>
</dbReference>
<feature type="non-terminal residue" evidence="1">
    <location>
        <position position="88"/>
    </location>
</feature>
<gene>
    <name evidence="1" type="ORF">SPRG_22044</name>
</gene>
<accession>A0A067BGB1</accession>
<evidence type="ECO:0000313" key="1">
    <source>
        <dbReference type="EMBL" id="KDO15760.1"/>
    </source>
</evidence>
<evidence type="ECO:0000313" key="2">
    <source>
        <dbReference type="Proteomes" id="UP000030745"/>
    </source>
</evidence>
<protein>
    <submittedName>
        <fullName evidence="1">Uncharacterized protein</fullName>
    </submittedName>
</protein>
<dbReference type="KEGG" id="spar:SPRG_22044"/>
<dbReference type="EMBL" id="KK584585">
    <property type="protein sequence ID" value="KDO15760.1"/>
    <property type="molecule type" value="Genomic_DNA"/>
</dbReference>
<sequence>MDATETVMEGEAPKSAMRHLTKATAATPSMVDGAWKDGMDKLDERNLNMEEAVEADMAFKVPTSPELIDLLLLQIGTCVDRENFVTHE</sequence>
<name>A0A067BGB1_SAPPC</name>
<proteinExistence type="predicted"/>
<reference evidence="1 2" key="1">
    <citation type="journal article" date="2013" name="PLoS Genet.">
        <title>Distinctive expansion of potential virulence genes in the genome of the oomycete fish pathogen Saprolegnia parasitica.</title>
        <authorList>
            <person name="Jiang R.H."/>
            <person name="de Bruijn I."/>
            <person name="Haas B.J."/>
            <person name="Belmonte R."/>
            <person name="Lobach L."/>
            <person name="Christie J."/>
            <person name="van den Ackerveken G."/>
            <person name="Bottin A."/>
            <person name="Bulone V."/>
            <person name="Diaz-Moreno S.M."/>
            <person name="Dumas B."/>
            <person name="Fan L."/>
            <person name="Gaulin E."/>
            <person name="Govers F."/>
            <person name="Grenville-Briggs L.J."/>
            <person name="Horner N.R."/>
            <person name="Levin J.Z."/>
            <person name="Mammella M."/>
            <person name="Meijer H.J."/>
            <person name="Morris P."/>
            <person name="Nusbaum C."/>
            <person name="Oome S."/>
            <person name="Phillips A.J."/>
            <person name="van Rooyen D."/>
            <person name="Rzeszutek E."/>
            <person name="Saraiva M."/>
            <person name="Secombes C.J."/>
            <person name="Seidl M.F."/>
            <person name="Snel B."/>
            <person name="Stassen J.H."/>
            <person name="Sykes S."/>
            <person name="Tripathy S."/>
            <person name="van den Berg H."/>
            <person name="Vega-Arreguin J.C."/>
            <person name="Wawra S."/>
            <person name="Young S.K."/>
            <person name="Zeng Q."/>
            <person name="Dieguez-Uribeondo J."/>
            <person name="Russ C."/>
            <person name="Tyler B.M."/>
            <person name="van West P."/>
        </authorList>
    </citation>
    <scope>NUCLEOTIDE SEQUENCE [LARGE SCALE GENOMIC DNA]</scope>
    <source>
        <strain evidence="1 2">CBS 223.65</strain>
    </source>
</reference>
<keyword evidence="2" id="KW-1185">Reference proteome</keyword>
<dbReference type="Proteomes" id="UP000030745">
    <property type="component" value="Unassembled WGS sequence"/>
</dbReference>
<dbReference type="GeneID" id="24142429"/>
<dbReference type="AlphaFoldDB" id="A0A067BGB1"/>
<dbReference type="VEuPathDB" id="FungiDB:SPRG_22044"/>